<dbReference type="PIRSF" id="PIRSF018266">
    <property type="entry name" value="FecR"/>
    <property type="match status" value="1"/>
</dbReference>
<evidence type="ECO:0000259" key="2">
    <source>
        <dbReference type="Pfam" id="PF04773"/>
    </source>
</evidence>
<accession>A0A344TDC7</accession>
<dbReference type="EMBL" id="CP030850">
    <property type="protein sequence ID" value="AXE16648.1"/>
    <property type="molecule type" value="Genomic_DNA"/>
</dbReference>
<keyword evidence="1" id="KW-0472">Membrane</keyword>
<feature type="domain" description="Protein FecR C-terminal" evidence="3">
    <location>
        <begin position="256"/>
        <end position="315"/>
    </location>
</feature>
<dbReference type="InterPro" id="IPR032508">
    <property type="entry name" value="FecR_C"/>
</dbReference>
<protein>
    <submittedName>
        <fullName evidence="4">Iron dicitrate transport regulator FecR</fullName>
    </submittedName>
</protein>
<dbReference type="GO" id="GO:0016989">
    <property type="term" value="F:sigma factor antagonist activity"/>
    <property type="evidence" value="ECO:0007669"/>
    <property type="project" value="TreeGrafter"/>
</dbReference>
<gene>
    <name evidence="4" type="ORF">DR864_02350</name>
</gene>
<dbReference type="OrthoDB" id="1523489at2"/>
<feature type="transmembrane region" description="Helical" evidence="1">
    <location>
        <begin position="85"/>
        <end position="106"/>
    </location>
</feature>
<dbReference type="Pfam" id="PF04773">
    <property type="entry name" value="FecR"/>
    <property type="match status" value="1"/>
</dbReference>
<dbReference type="PANTHER" id="PTHR30273:SF2">
    <property type="entry name" value="PROTEIN FECR"/>
    <property type="match status" value="1"/>
</dbReference>
<feature type="domain" description="FecR protein" evidence="2">
    <location>
        <begin position="114"/>
        <end position="210"/>
    </location>
</feature>
<dbReference type="AlphaFoldDB" id="A0A344TDC7"/>
<dbReference type="InterPro" id="IPR006860">
    <property type="entry name" value="FecR"/>
</dbReference>
<evidence type="ECO:0000256" key="1">
    <source>
        <dbReference type="SAM" id="Phobius"/>
    </source>
</evidence>
<proteinExistence type="predicted"/>
<dbReference type="Gene3D" id="2.60.120.1440">
    <property type="match status" value="1"/>
</dbReference>
<dbReference type="Proteomes" id="UP000251993">
    <property type="component" value="Chromosome"/>
</dbReference>
<sequence length="332" mass="37571">MSQNIFKPAILALFEGRATPLQKSLIEDWLTESSHQELYFQWLEEWERQNPQLIVDADAAFFQLSNQAEAENPKTSAVRPFSRRLNFFLGIAASVLLLTGICTYVFRDAILFQQYETTNGELLTLQLPDDSRVTLNANSALKVPRFGFGKTSREVFLKGEAEFSVKHLPNHARFIVRTPDQLEVQVLGTEFMVYSRSRGSKVVLNKGKVQLRSLKTKETKPLIINAGDVVTISSKGRLTLHHNQSLAPHLGWKEYRFMFENTSVSEIAYQLTERFGVQIVIADSTLAKRTIGGTFKAETADAFLQVLAEMLEIRIIRNETPSGATQTYTLTY</sequence>
<reference evidence="4 5" key="1">
    <citation type="submission" date="2018-07" db="EMBL/GenBank/DDBJ databases">
        <title>Genome sequencing of Runella.</title>
        <authorList>
            <person name="Baek M.-G."/>
            <person name="Yi H."/>
        </authorList>
    </citation>
    <scope>NUCLEOTIDE SEQUENCE [LARGE SCALE GENOMIC DNA]</scope>
    <source>
        <strain evidence="4 5">HYN0085</strain>
    </source>
</reference>
<evidence type="ECO:0000313" key="4">
    <source>
        <dbReference type="EMBL" id="AXE16648.1"/>
    </source>
</evidence>
<evidence type="ECO:0000259" key="3">
    <source>
        <dbReference type="Pfam" id="PF16344"/>
    </source>
</evidence>
<organism evidence="4 5">
    <name type="scientific">Runella rosea</name>
    <dbReference type="NCBI Taxonomy" id="2259595"/>
    <lineage>
        <taxon>Bacteria</taxon>
        <taxon>Pseudomonadati</taxon>
        <taxon>Bacteroidota</taxon>
        <taxon>Cytophagia</taxon>
        <taxon>Cytophagales</taxon>
        <taxon>Spirosomataceae</taxon>
        <taxon>Runella</taxon>
    </lineage>
</organism>
<name>A0A344TDC7_9BACT</name>
<dbReference type="KEGG" id="run:DR864_02350"/>
<keyword evidence="1" id="KW-0812">Transmembrane</keyword>
<dbReference type="Gene3D" id="3.55.50.30">
    <property type="match status" value="1"/>
</dbReference>
<dbReference type="RefSeq" id="WP_114065435.1">
    <property type="nucleotide sequence ID" value="NZ_CP030850.1"/>
</dbReference>
<keyword evidence="5" id="KW-1185">Reference proteome</keyword>
<evidence type="ECO:0000313" key="5">
    <source>
        <dbReference type="Proteomes" id="UP000251993"/>
    </source>
</evidence>
<dbReference type="Pfam" id="PF16344">
    <property type="entry name" value="FecR_C"/>
    <property type="match status" value="1"/>
</dbReference>
<dbReference type="PANTHER" id="PTHR30273">
    <property type="entry name" value="PERIPLASMIC SIGNAL SENSOR AND SIGMA FACTOR ACTIVATOR FECR-RELATED"/>
    <property type="match status" value="1"/>
</dbReference>
<keyword evidence="1" id="KW-1133">Transmembrane helix</keyword>
<dbReference type="InterPro" id="IPR012373">
    <property type="entry name" value="Ferrdict_sens_TM"/>
</dbReference>